<comment type="caution">
    <text evidence="2">The sequence shown here is derived from an EMBL/GenBank/DDBJ whole genome shotgun (WGS) entry which is preliminary data.</text>
</comment>
<evidence type="ECO:0000313" key="2">
    <source>
        <dbReference type="EMBL" id="RAI27332.1"/>
    </source>
</evidence>
<feature type="chain" id="PRO_5016327846" description="DUF2950 domain-containing protein" evidence="1">
    <location>
        <begin position="43"/>
        <end position="305"/>
    </location>
</feature>
<gene>
    <name evidence="2" type="ORF">CH338_30090</name>
</gene>
<sequence>MPTTMPPATAPRSGFARLVRSLAPAALVALAVLLLAPLAASAAPPQPRGFASPQDAAQALYEAAKAKDHKAVVAILGPGVRSWIVSGDPVLDRARVARFVDAYAKKSAVVPEGDAKAVLTVGDDGFRFPFPLVKSAGKAGDGKWRFDAAAGREEVLNRLIGRNELDTIQTLRAIVDAQREYAALRHRAGAAAEYARRFRSTAGKTDGLHWPTKQGEPQSPLGPLVADAERQGYDAGGRGKPYHGYVFRMLTAQGPKAPGGAYDYVAKGRLIGGFAVLAYPARYGVSGVKTFAVGHDGTVYEADLG</sequence>
<evidence type="ECO:0008006" key="4">
    <source>
        <dbReference type="Google" id="ProtNLM"/>
    </source>
</evidence>
<accession>A0A327JR23</accession>
<dbReference type="AlphaFoldDB" id="A0A327JR23"/>
<name>A0A327JR23_9BRAD</name>
<keyword evidence="1" id="KW-0732">Signal</keyword>
<proteinExistence type="predicted"/>
<feature type="non-terminal residue" evidence="2">
    <location>
        <position position="305"/>
    </location>
</feature>
<dbReference type="RefSeq" id="WP_111360699.1">
    <property type="nucleotide sequence ID" value="NZ_NPEU01000842.1"/>
</dbReference>
<protein>
    <recommendedName>
        <fullName evidence="4">DUF2950 domain-containing protein</fullName>
    </recommendedName>
</protein>
<dbReference type="InterPro" id="IPR021556">
    <property type="entry name" value="DUF2950"/>
</dbReference>
<evidence type="ECO:0000256" key="1">
    <source>
        <dbReference type="SAM" id="SignalP"/>
    </source>
</evidence>
<feature type="signal peptide" evidence="1">
    <location>
        <begin position="1"/>
        <end position="42"/>
    </location>
</feature>
<dbReference type="Proteomes" id="UP000248863">
    <property type="component" value="Unassembled WGS sequence"/>
</dbReference>
<dbReference type="EMBL" id="NPEU01000842">
    <property type="protein sequence ID" value="RAI27332.1"/>
    <property type="molecule type" value="Genomic_DNA"/>
</dbReference>
<organism evidence="2 3">
    <name type="scientific">Rhodoplanes elegans</name>
    <dbReference type="NCBI Taxonomy" id="29408"/>
    <lineage>
        <taxon>Bacteria</taxon>
        <taxon>Pseudomonadati</taxon>
        <taxon>Pseudomonadota</taxon>
        <taxon>Alphaproteobacteria</taxon>
        <taxon>Hyphomicrobiales</taxon>
        <taxon>Nitrobacteraceae</taxon>
        <taxon>Rhodoplanes</taxon>
    </lineage>
</organism>
<reference evidence="2 3" key="1">
    <citation type="submission" date="2017-07" db="EMBL/GenBank/DDBJ databases">
        <title>Draft Genome Sequences of Select Purple Nonsulfur Bacteria.</title>
        <authorList>
            <person name="Lasarre B."/>
            <person name="Mckinlay J.B."/>
        </authorList>
    </citation>
    <scope>NUCLEOTIDE SEQUENCE [LARGE SCALE GENOMIC DNA]</scope>
    <source>
        <strain evidence="2 3">DSM 11907</strain>
    </source>
</reference>
<evidence type="ECO:0000313" key="3">
    <source>
        <dbReference type="Proteomes" id="UP000248863"/>
    </source>
</evidence>
<keyword evidence="3" id="KW-1185">Reference proteome</keyword>
<dbReference type="Pfam" id="PF11453">
    <property type="entry name" value="DUF2950"/>
    <property type="match status" value="1"/>
</dbReference>